<evidence type="ECO:0000313" key="1">
    <source>
        <dbReference type="EMBL" id="POH30564.1"/>
    </source>
</evidence>
<dbReference type="Proteomes" id="UP000237511">
    <property type="component" value="Unassembled WGS sequence"/>
</dbReference>
<organism evidence="1 2">
    <name type="scientific">Sinorhizobium americanum</name>
    <dbReference type="NCBI Taxonomy" id="194963"/>
    <lineage>
        <taxon>Bacteria</taxon>
        <taxon>Pseudomonadati</taxon>
        <taxon>Pseudomonadota</taxon>
        <taxon>Alphaproteobacteria</taxon>
        <taxon>Hyphomicrobiales</taxon>
        <taxon>Rhizobiaceae</taxon>
        <taxon>Sinorhizobium/Ensifer group</taxon>
        <taxon>Sinorhizobium</taxon>
    </lineage>
</organism>
<dbReference type="AlphaFoldDB" id="A0A2S3YND3"/>
<evidence type="ECO:0000313" key="2">
    <source>
        <dbReference type="Proteomes" id="UP000237511"/>
    </source>
</evidence>
<sequence>MARVTIARKTIEGASKPGLIRFGRSSGTSYKTVGYSEFLQIPAKIYLPGVLLRDTGARTGILLHPGHSPNLYLSSIGCFNLTKPLGSADKMDFWESRARVIAIIESLKAFKMRSAAAGRRA</sequence>
<gene>
    <name evidence="1" type="ORF">ATY31_14705</name>
</gene>
<comment type="caution">
    <text evidence="1">The sequence shown here is derived from an EMBL/GenBank/DDBJ whole genome shotgun (WGS) entry which is preliminary data.</text>
</comment>
<dbReference type="EMBL" id="LODU01000032">
    <property type="protein sequence ID" value="POH30564.1"/>
    <property type="molecule type" value="Genomic_DNA"/>
</dbReference>
<reference evidence="1 2" key="1">
    <citation type="journal article" date="2014" name="Syst. Appl. Microbiol.">
        <title>Microsymbionts of Phaseolus vulgaris in acid and alkaline soils of Mexico.</title>
        <authorList>
            <person name="Verastegui-Valdes M.M."/>
            <person name="Zhang Y.J."/>
            <person name="Rivera-Orduna F.N."/>
            <person name="Cheng H.P."/>
            <person name="Sui X.H."/>
            <person name="Wang E.T."/>
        </authorList>
    </citation>
    <scope>NUCLEOTIDE SEQUENCE [LARGE SCALE GENOMIC DNA]</scope>
    <source>
        <strain evidence="1 2">FG01</strain>
    </source>
</reference>
<protein>
    <submittedName>
        <fullName evidence="1">Uncharacterized protein</fullName>
    </submittedName>
</protein>
<accession>A0A2S3YND3</accession>
<name>A0A2S3YND3_9HYPH</name>
<proteinExistence type="predicted"/>
<dbReference type="RefSeq" id="WP_097528055.1">
    <property type="nucleotide sequence ID" value="NZ_LODU01000032.1"/>
</dbReference>